<dbReference type="SUPFAM" id="SSF54631">
    <property type="entry name" value="CBS-domain pair"/>
    <property type="match status" value="1"/>
</dbReference>
<feature type="domain" description="CBS" evidence="3">
    <location>
        <begin position="72"/>
        <end position="131"/>
    </location>
</feature>
<dbReference type="InterPro" id="IPR000644">
    <property type="entry name" value="CBS_dom"/>
</dbReference>
<comment type="caution">
    <text evidence="4">The sequence shown here is derived from an EMBL/GenBank/DDBJ whole genome shotgun (WGS) entry which is preliminary data.</text>
</comment>
<proteinExistence type="predicted"/>
<accession>A0A0M0BQ04</accession>
<evidence type="ECO:0000313" key="5">
    <source>
        <dbReference type="Proteomes" id="UP000037210"/>
    </source>
</evidence>
<dbReference type="PANTHER" id="PTHR43080:SF2">
    <property type="entry name" value="CBS DOMAIN-CONTAINING PROTEIN"/>
    <property type="match status" value="1"/>
</dbReference>
<feature type="domain" description="CBS" evidence="3">
    <location>
        <begin position="7"/>
        <end position="64"/>
    </location>
</feature>
<dbReference type="InterPro" id="IPR051257">
    <property type="entry name" value="Diverse_CBS-Domain"/>
</dbReference>
<dbReference type="PANTHER" id="PTHR43080">
    <property type="entry name" value="CBS DOMAIN-CONTAINING PROTEIN CBSX3, MITOCHONDRIAL"/>
    <property type="match status" value="1"/>
</dbReference>
<dbReference type="Proteomes" id="UP000037210">
    <property type="component" value="Unassembled WGS sequence"/>
</dbReference>
<gene>
    <name evidence="4" type="ORF">AC482_03365</name>
</gene>
<evidence type="ECO:0000256" key="1">
    <source>
        <dbReference type="ARBA" id="ARBA00023122"/>
    </source>
</evidence>
<dbReference type="InterPro" id="IPR046342">
    <property type="entry name" value="CBS_dom_sf"/>
</dbReference>
<protein>
    <recommendedName>
        <fullName evidence="3">CBS domain-containing protein</fullName>
    </recommendedName>
</protein>
<evidence type="ECO:0000256" key="2">
    <source>
        <dbReference type="PROSITE-ProRule" id="PRU00703"/>
    </source>
</evidence>
<dbReference type="Gene3D" id="3.10.580.10">
    <property type="entry name" value="CBS-domain"/>
    <property type="match status" value="1"/>
</dbReference>
<dbReference type="Pfam" id="PF00571">
    <property type="entry name" value="CBS"/>
    <property type="match status" value="2"/>
</dbReference>
<reference evidence="4 5" key="1">
    <citation type="submission" date="2015-06" db="EMBL/GenBank/DDBJ databases">
        <title>New insights into the roles of widespread benthic archaea in carbon and nitrogen cycling.</title>
        <authorList>
            <person name="Lazar C.S."/>
            <person name="Baker B.J."/>
            <person name="Seitz K.W."/>
            <person name="Hyde A.S."/>
            <person name="Dick G.J."/>
            <person name="Hinrichs K.-U."/>
            <person name="Teske A.P."/>
        </authorList>
    </citation>
    <scope>NUCLEOTIDE SEQUENCE [LARGE SCALE GENOMIC DNA]</scope>
    <source>
        <strain evidence="4">DG-45</strain>
    </source>
</reference>
<dbReference type="PROSITE" id="PS51371">
    <property type="entry name" value="CBS"/>
    <property type="match status" value="2"/>
</dbReference>
<dbReference type="AlphaFoldDB" id="A0A0M0BQ04"/>
<evidence type="ECO:0000313" key="4">
    <source>
        <dbReference type="EMBL" id="KON30653.1"/>
    </source>
</evidence>
<name>A0A0M0BQ04_9ARCH</name>
<evidence type="ECO:0000259" key="3">
    <source>
        <dbReference type="PROSITE" id="PS51371"/>
    </source>
</evidence>
<organism evidence="4 5">
    <name type="scientific">miscellaneous Crenarchaeota group-15 archaeon DG-45</name>
    <dbReference type="NCBI Taxonomy" id="1685127"/>
    <lineage>
        <taxon>Archaea</taxon>
        <taxon>Candidatus Bathyarchaeota</taxon>
        <taxon>MCG-15</taxon>
    </lineage>
</organism>
<dbReference type="EMBL" id="LFWZ01000025">
    <property type="protein sequence ID" value="KON30653.1"/>
    <property type="molecule type" value="Genomic_DNA"/>
</dbReference>
<sequence length="144" mass="16045">MRVVDVMVGNPVTASPETSVADVARLMRDRSIGSVILVEDSRPEGIVTERDLVRRVLAQGRNPQATKASEICSKPVLTVSENEMLEDAVEFMKEFRIRRLVVVDGEGKVSGIVTTDDIGYNLRRLSEELAMEYITLSRRIRTAP</sequence>
<keyword evidence="1 2" id="KW-0129">CBS domain</keyword>
<dbReference type="SMART" id="SM00116">
    <property type="entry name" value="CBS"/>
    <property type="match status" value="2"/>
</dbReference>